<keyword evidence="2" id="KW-1185">Reference proteome</keyword>
<evidence type="ECO:0000313" key="1">
    <source>
        <dbReference type="EMBL" id="KAL0157726.1"/>
    </source>
</evidence>
<comment type="caution">
    <text evidence="1">The sequence shown here is derived from an EMBL/GenBank/DDBJ whole genome shotgun (WGS) entry which is preliminary data.</text>
</comment>
<feature type="non-terminal residue" evidence="1">
    <location>
        <position position="61"/>
    </location>
</feature>
<dbReference type="EMBL" id="JAMKFB020000023">
    <property type="protein sequence ID" value="KAL0157726.1"/>
    <property type="molecule type" value="Genomic_DNA"/>
</dbReference>
<dbReference type="AlphaFoldDB" id="A0ABD0N9R1"/>
<gene>
    <name evidence="1" type="ORF">M9458_045802</name>
</gene>
<dbReference type="Proteomes" id="UP001529510">
    <property type="component" value="Unassembled WGS sequence"/>
</dbReference>
<proteinExistence type="predicted"/>
<reference evidence="1 2" key="1">
    <citation type="submission" date="2024-05" db="EMBL/GenBank/DDBJ databases">
        <title>Genome sequencing and assembly of Indian major carp, Cirrhinus mrigala (Hamilton, 1822).</title>
        <authorList>
            <person name="Mohindra V."/>
            <person name="Chowdhury L.M."/>
            <person name="Lal K."/>
            <person name="Jena J.K."/>
        </authorList>
    </citation>
    <scope>NUCLEOTIDE SEQUENCE [LARGE SCALE GENOMIC DNA]</scope>
    <source>
        <strain evidence="1">CM1030</strain>
        <tissue evidence="1">Blood</tissue>
    </source>
</reference>
<protein>
    <submittedName>
        <fullName evidence="1">Uncharacterized protein</fullName>
    </submittedName>
</protein>
<organism evidence="1 2">
    <name type="scientific">Cirrhinus mrigala</name>
    <name type="common">Mrigala</name>
    <dbReference type="NCBI Taxonomy" id="683832"/>
    <lineage>
        <taxon>Eukaryota</taxon>
        <taxon>Metazoa</taxon>
        <taxon>Chordata</taxon>
        <taxon>Craniata</taxon>
        <taxon>Vertebrata</taxon>
        <taxon>Euteleostomi</taxon>
        <taxon>Actinopterygii</taxon>
        <taxon>Neopterygii</taxon>
        <taxon>Teleostei</taxon>
        <taxon>Ostariophysi</taxon>
        <taxon>Cypriniformes</taxon>
        <taxon>Cyprinidae</taxon>
        <taxon>Labeoninae</taxon>
        <taxon>Labeonini</taxon>
        <taxon>Cirrhinus</taxon>
    </lineage>
</organism>
<evidence type="ECO:0000313" key="2">
    <source>
        <dbReference type="Proteomes" id="UP001529510"/>
    </source>
</evidence>
<accession>A0ABD0N9R1</accession>
<name>A0ABD0N9R1_CIRMR</name>
<sequence>MVFHILLHILLLALLLLHVLLLALLHALILAALSLQPVIMREGKLSSRNIRMIARKSVELR</sequence>